<dbReference type="EMBL" id="FQZM01000052">
    <property type="protein sequence ID" value="SHJ71753.1"/>
    <property type="molecule type" value="Genomic_DNA"/>
</dbReference>
<dbReference type="STRING" id="1121432.SAMN02745219_03175"/>
<dbReference type="InterPro" id="IPR024264">
    <property type="entry name" value="DUF3786"/>
</dbReference>
<proteinExistence type="predicted"/>
<dbReference type="OrthoDB" id="159408at2"/>
<sequence length="204" mass="22318">MAWMNLEPAHRQAKEEFALREPGSMAFNAAVTYRPETAEFIVPFLGSYYLVKYPGGEVIDAAGGSEVPKEVQITLLHYLAKASPAQVEGRLISFQELPGGFIYVGPFNNRAVRPLVGIFGGKPELLVRAAEMLGGRRVEIGDVAVSVPVLPKIPITFVLWLGDEEFPPSGNVLFDASASRHLPTEDYALLPSLVLGKMRRLVCH</sequence>
<gene>
    <name evidence="2" type="ORF">SAMN02745219_03175</name>
</gene>
<name>A0A1M6LKP3_9FIRM</name>
<accession>A0A1M6LKP3</accession>
<feature type="domain" description="DUF3786" evidence="1">
    <location>
        <begin position="22"/>
        <end position="194"/>
    </location>
</feature>
<keyword evidence="3" id="KW-1185">Reference proteome</keyword>
<dbReference type="Pfam" id="PF12654">
    <property type="entry name" value="DUF3786"/>
    <property type="match status" value="1"/>
</dbReference>
<reference evidence="3" key="1">
    <citation type="submission" date="2016-11" db="EMBL/GenBank/DDBJ databases">
        <authorList>
            <person name="Varghese N."/>
            <person name="Submissions S."/>
        </authorList>
    </citation>
    <scope>NUCLEOTIDE SEQUENCE [LARGE SCALE GENOMIC DNA]</scope>
    <source>
        <strain evidence="3">DSM 16057</strain>
    </source>
</reference>
<dbReference type="AlphaFoldDB" id="A0A1M6LKP3"/>
<dbReference type="Proteomes" id="UP000184529">
    <property type="component" value="Unassembled WGS sequence"/>
</dbReference>
<evidence type="ECO:0000259" key="1">
    <source>
        <dbReference type="Pfam" id="PF12654"/>
    </source>
</evidence>
<organism evidence="2 3">
    <name type="scientific">Desulfofundulus thermosubterraneus DSM 16057</name>
    <dbReference type="NCBI Taxonomy" id="1121432"/>
    <lineage>
        <taxon>Bacteria</taxon>
        <taxon>Bacillati</taxon>
        <taxon>Bacillota</taxon>
        <taxon>Clostridia</taxon>
        <taxon>Eubacteriales</taxon>
        <taxon>Peptococcaceae</taxon>
        <taxon>Desulfofundulus</taxon>
    </lineage>
</organism>
<evidence type="ECO:0000313" key="2">
    <source>
        <dbReference type="EMBL" id="SHJ71753.1"/>
    </source>
</evidence>
<protein>
    <recommendedName>
        <fullName evidence="1">DUF3786 domain-containing protein</fullName>
    </recommendedName>
</protein>
<evidence type="ECO:0000313" key="3">
    <source>
        <dbReference type="Proteomes" id="UP000184529"/>
    </source>
</evidence>